<dbReference type="Gene3D" id="3.40.50.1000">
    <property type="entry name" value="HAD superfamily/HAD-like"/>
    <property type="match status" value="1"/>
</dbReference>
<dbReference type="PANTHER" id="PTHR18901:SF38">
    <property type="entry name" value="PSEUDOURIDINE-5'-PHOSPHATASE"/>
    <property type="match status" value="1"/>
</dbReference>
<evidence type="ECO:0000313" key="2">
    <source>
        <dbReference type="Proteomes" id="UP001304650"/>
    </source>
</evidence>
<organism evidence="1 2">
    <name type="scientific">Paenibacillus roseopurpureus</name>
    <dbReference type="NCBI Taxonomy" id="2918901"/>
    <lineage>
        <taxon>Bacteria</taxon>
        <taxon>Bacillati</taxon>
        <taxon>Bacillota</taxon>
        <taxon>Bacilli</taxon>
        <taxon>Bacillales</taxon>
        <taxon>Paenibacillaceae</taxon>
        <taxon>Paenibacillus</taxon>
    </lineage>
</organism>
<dbReference type="CDD" id="cd16423">
    <property type="entry name" value="HAD_BPGM-like"/>
    <property type="match status" value="1"/>
</dbReference>
<protein>
    <submittedName>
        <fullName evidence="1">HAD family phosphatase</fullName>
    </submittedName>
</protein>
<accession>A0AA96LPY1</accession>
<sequence>MFSTFIFDMDGVIIDSEPLHFKVDEYVMNTFGIDITQKELEEFVGMTNPEMWSKLIAKYSLSQTVEEIINLQLNTKLELLKQSNEQPIEGVKELIVTLKQNQIRIGLASSSPRIFIEAVLKKFDIRHNFSDIISGEEVLKGKPAPDIYLRIAKLFGVRVEECIVLEDSKNGIVAAKAAGMKCIGYKNLNSGNQDLSAADYIVNRIKEINYGTLKSL</sequence>
<dbReference type="InterPro" id="IPR023198">
    <property type="entry name" value="PGP-like_dom2"/>
</dbReference>
<dbReference type="KEGG" id="proo:MJB10_21560"/>
<proteinExistence type="predicted"/>
<dbReference type="NCBIfam" id="TIGR01509">
    <property type="entry name" value="HAD-SF-IA-v3"/>
    <property type="match status" value="1"/>
</dbReference>
<dbReference type="SUPFAM" id="SSF56784">
    <property type="entry name" value="HAD-like"/>
    <property type="match status" value="1"/>
</dbReference>
<name>A0AA96LPY1_9BACL</name>
<dbReference type="InterPro" id="IPR006439">
    <property type="entry name" value="HAD-SF_hydro_IA"/>
</dbReference>
<dbReference type="EMBL" id="CP130319">
    <property type="protein sequence ID" value="WNR43663.1"/>
    <property type="molecule type" value="Genomic_DNA"/>
</dbReference>
<dbReference type="Pfam" id="PF13419">
    <property type="entry name" value="HAD_2"/>
    <property type="match status" value="1"/>
</dbReference>
<keyword evidence="2" id="KW-1185">Reference proteome</keyword>
<dbReference type="SFLD" id="SFLDS00003">
    <property type="entry name" value="Haloacid_Dehalogenase"/>
    <property type="match status" value="1"/>
</dbReference>
<reference evidence="1" key="1">
    <citation type="submission" date="2022-02" db="EMBL/GenBank/DDBJ databases">
        <title>Paenibacillus sp. MBLB1832 Whole Genome Shotgun Sequencing.</title>
        <authorList>
            <person name="Hwang C.Y."/>
            <person name="Cho E.-S."/>
            <person name="Seo M.-J."/>
        </authorList>
    </citation>
    <scope>NUCLEOTIDE SEQUENCE</scope>
    <source>
        <strain evidence="1">MBLB1832</strain>
    </source>
</reference>
<dbReference type="Proteomes" id="UP001304650">
    <property type="component" value="Chromosome"/>
</dbReference>
<dbReference type="InterPro" id="IPR023214">
    <property type="entry name" value="HAD_sf"/>
</dbReference>
<dbReference type="NCBIfam" id="TIGR01549">
    <property type="entry name" value="HAD-SF-IA-v1"/>
    <property type="match status" value="1"/>
</dbReference>
<dbReference type="AlphaFoldDB" id="A0AA96LPY1"/>
<dbReference type="SFLD" id="SFLDG01129">
    <property type="entry name" value="C1.5:_HAD__Beta-PGM__Phosphata"/>
    <property type="match status" value="1"/>
</dbReference>
<evidence type="ECO:0000313" key="1">
    <source>
        <dbReference type="EMBL" id="WNR43663.1"/>
    </source>
</evidence>
<dbReference type="RefSeq" id="WP_314798252.1">
    <property type="nucleotide sequence ID" value="NZ_CP130319.1"/>
</dbReference>
<gene>
    <name evidence="1" type="ORF">MJB10_21560</name>
</gene>
<dbReference type="InterPro" id="IPR036412">
    <property type="entry name" value="HAD-like_sf"/>
</dbReference>
<dbReference type="PANTHER" id="PTHR18901">
    <property type="entry name" value="2-DEOXYGLUCOSE-6-PHOSPHATE PHOSPHATASE 2"/>
    <property type="match status" value="1"/>
</dbReference>
<dbReference type="InterPro" id="IPR041492">
    <property type="entry name" value="HAD_2"/>
</dbReference>
<dbReference type="Gene3D" id="1.10.150.240">
    <property type="entry name" value="Putative phosphatase, domain 2"/>
    <property type="match status" value="1"/>
</dbReference>
<dbReference type="SFLD" id="SFLDG01135">
    <property type="entry name" value="C1.5.6:_HAD__Beta-PGM__Phospha"/>
    <property type="match status" value="1"/>
</dbReference>